<dbReference type="AlphaFoldDB" id="A0A8X6LCB0"/>
<dbReference type="Pfam" id="PF24139">
    <property type="entry name" value="TPR_TNPO3_IPO13_4th"/>
    <property type="match status" value="1"/>
</dbReference>
<dbReference type="GO" id="GO:0005634">
    <property type="term" value="C:nucleus"/>
    <property type="evidence" value="ECO:0007669"/>
    <property type="project" value="UniProtKB-SubCell"/>
</dbReference>
<evidence type="ECO:0000259" key="9">
    <source>
        <dbReference type="PROSITE" id="PS50166"/>
    </source>
</evidence>
<dbReference type="InterPro" id="IPR040520">
    <property type="entry name" value="Importin_rep_3"/>
</dbReference>
<comment type="subcellular location">
    <subcellularLocation>
        <location evidence="1">Nucleus</location>
    </subcellularLocation>
</comment>
<accession>A0A8X6LCB0</accession>
<comment type="caution">
    <text evidence="10">The sequence shown here is derived from an EMBL/GenBank/DDBJ whole genome shotgun (WGS) entry which is preliminary data.</text>
</comment>
<evidence type="ECO:0000256" key="4">
    <source>
        <dbReference type="ARBA" id="ARBA00016020"/>
    </source>
</evidence>
<comment type="similarity">
    <text evidence="2">Belongs to the importin beta family.</text>
</comment>
<gene>
    <name evidence="10" type="primary">IPO13</name>
    <name evidence="10" type="ORF">TNCT_88881</name>
</gene>
<dbReference type="InterPro" id="IPR040709">
    <property type="entry name" value="Importin_rep_1"/>
</dbReference>
<keyword evidence="6" id="KW-0677">Repeat</keyword>
<protein>
    <recommendedName>
        <fullName evidence="4">Importin-13</fullName>
    </recommendedName>
</protein>
<dbReference type="PANTHER" id="PTHR12363">
    <property type="entry name" value="TRANSPORTIN 3 AND IMPORTIN 13"/>
    <property type="match status" value="1"/>
</dbReference>
<comment type="subunit">
    <text evidence="3">Interacts with UBC9, RAN, RBM8A, eIF-1A and PAX6.</text>
</comment>
<sequence length="964" mass="109430">MAELNNQFTVENIERSLHHFYHDVESQAQANKFLISAQTSPEAWQFAWQLLHPSKTSEAQFFGACTLHTKISKQWNELPSDHYSVLRDRLLEALFTYVTGPKIILTRLCITMSSFLIQTITDFWPSAISDLISAFQPCNIPNTSPQQVANVLLELLTVLSEEFQTTHLSHPQLGLVRNALRESLKLVMDIVQNILSKTSAPADLCEISLKCYSSWAMLGTDVFEYKSLLLLAFDSVYRDEISQTALETLTNIANLPESSKYPSVILEMIDHINHFDELIKRASQDYDMDKLNSIYSLIIIIGENHCQLLLNTILDKPGKKDAILKLIGFVLQCSSTPGQYPVDEICSEQAFGFWYTLQDAIVSSSREFENLLLVFHPIFQALLDAYMVKLRYPPENVYKQWKSDEKESFRCYRQDIGDSIMYCHNILRNAALANLMAHLDIATTTASSNPSQWQYLEACLFALKEIAESVDIKENQFIPAIMTYLRNIPLQHIRIISAAMEVIGAFAEWINFHPDVLGCVIPLLLMGLQNTDVAISATFALKDISRDCFSSMHPFAEQILHTSLEALKGNILKSREKVRIMATIGKVLSIMPYSFTMEYLDTLLSPIFNELQENLCSKEVTAPSATIIVHDLHIISMLFATLDTRFDKEVEGQELENEVLLIRNNNLEMPQPSLHILERLLAIMRSIGSNWEATEQVTEALCEALKRAVSMLSDSCKVFLPDLLNLLLNLYKQCPHSSVLDMTKQLLVLFVNDTDERPSLSKYFAAVCDHTIQISMKDFRESTAVIESFLHVLDQIIKKAIIFFKDESVNPLVLFQFGAAALNLPEKPTVKAAAGFLAEFITHSREVPSMLNVVNSQGEMLIMQVIKVIGGDSPRSVVEFMPDILMAFNKKYFDNLCRWVVPFTQQEGFPSFRVTQRQKEEFARLVLKERTNKRRLKETVTEFSLLCRGLIGTEYAAQSCQSLS</sequence>
<dbReference type="Pfam" id="PF18806">
    <property type="entry name" value="Importin_rep_3"/>
    <property type="match status" value="1"/>
</dbReference>
<name>A0A8X6LCB0_TRICU</name>
<dbReference type="EMBL" id="BMAO01035177">
    <property type="protein sequence ID" value="GFR01854.1"/>
    <property type="molecule type" value="Genomic_DNA"/>
</dbReference>
<evidence type="ECO:0000256" key="8">
    <source>
        <dbReference type="ARBA" id="ARBA00023242"/>
    </source>
</evidence>
<dbReference type="GO" id="GO:0006606">
    <property type="term" value="P:protein import into nucleus"/>
    <property type="evidence" value="ECO:0007669"/>
    <property type="project" value="TreeGrafter"/>
</dbReference>
<dbReference type="InterPro" id="IPR011989">
    <property type="entry name" value="ARM-like"/>
</dbReference>
<keyword evidence="8" id="KW-0539">Nucleus</keyword>
<dbReference type="InterPro" id="IPR057942">
    <property type="entry name" value="TPR_TNPO3_IPO13_3rd"/>
</dbReference>
<dbReference type="GO" id="GO:0005737">
    <property type="term" value="C:cytoplasm"/>
    <property type="evidence" value="ECO:0007669"/>
    <property type="project" value="TreeGrafter"/>
</dbReference>
<dbReference type="Pfam" id="PF18773">
    <property type="entry name" value="Importin_rep"/>
    <property type="match status" value="1"/>
</dbReference>
<dbReference type="Pfam" id="PF08389">
    <property type="entry name" value="Xpo1"/>
    <property type="match status" value="1"/>
</dbReference>
<keyword evidence="11" id="KW-1185">Reference proteome</keyword>
<dbReference type="InterPro" id="IPR013598">
    <property type="entry name" value="Exportin-1/Importin-b-like"/>
</dbReference>
<dbReference type="InterPro" id="IPR001494">
    <property type="entry name" value="Importin-beta_N"/>
</dbReference>
<proteinExistence type="inferred from homology"/>
<dbReference type="Pfam" id="PF03810">
    <property type="entry name" value="IBN_N"/>
    <property type="match status" value="1"/>
</dbReference>
<dbReference type="GO" id="GO:0031267">
    <property type="term" value="F:small GTPase binding"/>
    <property type="evidence" value="ECO:0007669"/>
    <property type="project" value="InterPro"/>
</dbReference>
<evidence type="ECO:0000256" key="6">
    <source>
        <dbReference type="ARBA" id="ARBA00022737"/>
    </source>
</evidence>
<reference evidence="10" key="1">
    <citation type="submission" date="2020-07" db="EMBL/GenBank/DDBJ databases">
        <title>Multicomponent nature underlies the extraordinary mechanical properties of spider dragline silk.</title>
        <authorList>
            <person name="Kono N."/>
            <person name="Nakamura H."/>
            <person name="Mori M."/>
            <person name="Yoshida Y."/>
            <person name="Ohtoshi R."/>
            <person name="Malay A.D."/>
            <person name="Moran D.A.P."/>
            <person name="Tomita M."/>
            <person name="Numata K."/>
            <person name="Arakawa K."/>
        </authorList>
    </citation>
    <scope>NUCLEOTIDE SEQUENCE</scope>
</reference>
<evidence type="ECO:0000256" key="7">
    <source>
        <dbReference type="ARBA" id="ARBA00022927"/>
    </source>
</evidence>
<dbReference type="SMART" id="SM00913">
    <property type="entry name" value="IBN_N"/>
    <property type="match status" value="1"/>
</dbReference>
<evidence type="ECO:0000256" key="2">
    <source>
        <dbReference type="ARBA" id="ARBA00007991"/>
    </source>
</evidence>
<evidence type="ECO:0000313" key="11">
    <source>
        <dbReference type="Proteomes" id="UP000887116"/>
    </source>
</evidence>
<dbReference type="SUPFAM" id="SSF48371">
    <property type="entry name" value="ARM repeat"/>
    <property type="match status" value="1"/>
</dbReference>
<evidence type="ECO:0000256" key="3">
    <source>
        <dbReference type="ARBA" id="ARBA00011422"/>
    </source>
</evidence>
<evidence type="ECO:0000256" key="5">
    <source>
        <dbReference type="ARBA" id="ARBA00022448"/>
    </source>
</evidence>
<keyword evidence="5" id="KW-0813">Transport</keyword>
<dbReference type="PROSITE" id="PS50166">
    <property type="entry name" value="IMPORTIN_B_NT"/>
    <property type="match status" value="1"/>
</dbReference>
<dbReference type="Gene3D" id="1.25.10.10">
    <property type="entry name" value="Leucine-rich Repeat Variant"/>
    <property type="match status" value="1"/>
</dbReference>
<dbReference type="InterPro" id="IPR051345">
    <property type="entry name" value="Importin_beta-like_NTR"/>
</dbReference>
<dbReference type="PANTHER" id="PTHR12363:SF33">
    <property type="entry name" value="IMPORTIN-13"/>
    <property type="match status" value="1"/>
</dbReference>
<dbReference type="Proteomes" id="UP000887116">
    <property type="component" value="Unassembled WGS sequence"/>
</dbReference>
<feature type="domain" description="Importin N-terminal" evidence="9">
    <location>
        <begin position="30"/>
        <end position="96"/>
    </location>
</feature>
<evidence type="ECO:0000256" key="1">
    <source>
        <dbReference type="ARBA" id="ARBA00004123"/>
    </source>
</evidence>
<dbReference type="OrthoDB" id="2016913at2759"/>
<dbReference type="InterPro" id="IPR016024">
    <property type="entry name" value="ARM-type_fold"/>
</dbReference>
<evidence type="ECO:0000313" key="10">
    <source>
        <dbReference type="EMBL" id="GFR01854.1"/>
    </source>
</evidence>
<dbReference type="Pfam" id="PF24140">
    <property type="entry name" value="TPR_TNPO3_IPO13_3rd"/>
    <property type="match status" value="1"/>
</dbReference>
<dbReference type="InterPro" id="IPR058537">
    <property type="entry name" value="TPR_TNPO3_IPO13_4th"/>
</dbReference>
<organism evidence="10 11">
    <name type="scientific">Trichonephila clavata</name>
    <name type="common">Joro spider</name>
    <name type="synonym">Nephila clavata</name>
    <dbReference type="NCBI Taxonomy" id="2740835"/>
    <lineage>
        <taxon>Eukaryota</taxon>
        <taxon>Metazoa</taxon>
        <taxon>Ecdysozoa</taxon>
        <taxon>Arthropoda</taxon>
        <taxon>Chelicerata</taxon>
        <taxon>Arachnida</taxon>
        <taxon>Araneae</taxon>
        <taxon>Araneomorphae</taxon>
        <taxon>Entelegynae</taxon>
        <taxon>Araneoidea</taxon>
        <taxon>Nephilidae</taxon>
        <taxon>Trichonephila</taxon>
    </lineage>
</organism>
<keyword evidence="7" id="KW-0653">Protein transport</keyword>